<dbReference type="GO" id="GO:0003899">
    <property type="term" value="F:DNA-directed RNA polymerase activity"/>
    <property type="evidence" value="ECO:0007669"/>
    <property type="project" value="UniProtKB-UniRule"/>
</dbReference>
<dbReference type="EC" id="2.7.7.6" evidence="4"/>
<dbReference type="GO" id="GO:0006351">
    <property type="term" value="P:DNA-templated transcription"/>
    <property type="evidence" value="ECO:0007669"/>
    <property type="project" value="UniProtKB-UniRule"/>
</dbReference>
<evidence type="ECO:0000256" key="2">
    <source>
        <dbReference type="ARBA" id="ARBA00023163"/>
    </source>
</evidence>
<dbReference type="HAMAP" id="MF_00261">
    <property type="entry name" value="RNApol_arch_Rpo11"/>
    <property type="match status" value="1"/>
</dbReference>
<evidence type="ECO:0000256" key="1">
    <source>
        <dbReference type="ARBA" id="ARBA00022478"/>
    </source>
</evidence>
<dbReference type="InterPro" id="IPR022905">
    <property type="entry name" value="Rpo11-like"/>
</dbReference>
<comment type="caution">
    <text evidence="6">The sequence shown here is derived from an EMBL/GenBank/DDBJ whole genome shotgun (WGS) entry which is preliminary data.</text>
</comment>
<evidence type="ECO:0000259" key="5">
    <source>
        <dbReference type="Pfam" id="PF13656"/>
    </source>
</evidence>
<comment type="similarity">
    <text evidence="3 4">Belongs to the archaeal Rpo11/eukaryotic RPB11/RPC19 RNA polymerase subunit family.</text>
</comment>
<dbReference type="SUPFAM" id="SSF55257">
    <property type="entry name" value="RBP11-like subunits of RNA polymerase"/>
    <property type="match status" value="1"/>
</dbReference>
<keyword evidence="2 4" id="KW-0804">Transcription</keyword>
<accession>A0A7C1NZV2</accession>
<protein>
    <recommendedName>
        <fullName evidence="4">DNA-directed RNA polymerase subunit Rpo11</fullName>
        <ecNumber evidence="4">2.7.7.6</ecNumber>
    </recommendedName>
    <alternativeName>
        <fullName evidence="4">DNA-directed RNA polymerase subunit L</fullName>
    </alternativeName>
</protein>
<dbReference type="CDD" id="cd06927">
    <property type="entry name" value="RNAP_L"/>
    <property type="match status" value="1"/>
</dbReference>
<gene>
    <name evidence="4" type="primary">rpo11</name>
    <name evidence="4" type="synonym">rpoL</name>
    <name evidence="7" type="ORF">ENM88_08355</name>
    <name evidence="6" type="ORF">ENP77_02390</name>
</gene>
<evidence type="ECO:0000256" key="3">
    <source>
        <dbReference type="ARBA" id="ARBA00025751"/>
    </source>
</evidence>
<keyword evidence="4" id="KW-0548">Nucleotidyltransferase</keyword>
<keyword evidence="1 4" id="KW-0240">DNA-directed RNA polymerase</keyword>
<dbReference type="Pfam" id="PF13656">
    <property type="entry name" value="RNA_pol_L_2"/>
    <property type="match status" value="1"/>
</dbReference>
<evidence type="ECO:0000313" key="6">
    <source>
        <dbReference type="EMBL" id="HEB48629.1"/>
    </source>
</evidence>
<dbReference type="PANTHER" id="PTHR13946">
    <property type="entry name" value="DNA-DIRECTED RNA POLYMERASE I,II,III"/>
    <property type="match status" value="1"/>
</dbReference>
<dbReference type="GO" id="GO:0000428">
    <property type="term" value="C:DNA-directed RNA polymerase complex"/>
    <property type="evidence" value="ECO:0007669"/>
    <property type="project" value="UniProtKB-KW"/>
</dbReference>
<dbReference type="GO" id="GO:0046983">
    <property type="term" value="F:protein dimerization activity"/>
    <property type="evidence" value="ECO:0007669"/>
    <property type="project" value="InterPro"/>
</dbReference>
<sequence length="103" mass="11568">MEGKLVNELQVEVLTFTKNKLEVKLRGEGHTILNLLVSELNSDPRVVAAYRVEHPLLDVVYLHVTTEGDLSPLKALEEAVHRLNEKLSSLRSQLLEAFPNLKG</sequence>
<proteinExistence type="inferred from homology"/>
<dbReference type="EMBL" id="DSKP01000083">
    <property type="protein sequence ID" value="HEB48629.1"/>
    <property type="molecule type" value="Genomic_DNA"/>
</dbReference>
<dbReference type="InterPro" id="IPR036603">
    <property type="entry name" value="RBP11-like"/>
</dbReference>
<reference evidence="6" key="1">
    <citation type="journal article" date="2020" name="mSystems">
        <title>Genome- and Community-Level Interaction Insights into Carbon Utilization and Element Cycling Functions of Hydrothermarchaeota in Hydrothermal Sediment.</title>
        <authorList>
            <person name="Zhou Z."/>
            <person name="Liu Y."/>
            <person name="Xu W."/>
            <person name="Pan J."/>
            <person name="Luo Z.H."/>
            <person name="Li M."/>
        </authorList>
    </citation>
    <scope>NUCLEOTIDE SEQUENCE [LARGE SCALE GENOMIC DNA]</scope>
    <source>
        <strain evidence="7">SpSt-1125</strain>
        <strain evidence="6">SpSt-25</strain>
    </source>
</reference>
<dbReference type="InterPro" id="IPR009025">
    <property type="entry name" value="RBP11-like_dimer"/>
</dbReference>
<evidence type="ECO:0000256" key="4">
    <source>
        <dbReference type="HAMAP-Rule" id="MF_00261"/>
    </source>
</evidence>
<name>A0A7C1NZV2_THEPE</name>
<keyword evidence="4" id="KW-0963">Cytoplasm</keyword>
<dbReference type="AlphaFoldDB" id="A0A7C1NZV2"/>
<comment type="catalytic activity">
    <reaction evidence="4">
        <text>RNA(n) + a ribonucleoside 5'-triphosphate = RNA(n+1) + diphosphate</text>
        <dbReference type="Rhea" id="RHEA:21248"/>
        <dbReference type="Rhea" id="RHEA-COMP:14527"/>
        <dbReference type="Rhea" id="RHEA-COMP:17342"/>
        <dbReference type="ChEBI" id="CHEBI:33019"/>
        <dbReference type="ChEBI" id="CHEBI:61557"/>
        <dbReference type="ChEBI" id="CHEBI:140395"/>
        <dbReference type="EC" id="2.7.7.6"/>
    </reaction>
</comment>
<feature type="domain" description="DNA-directed RNA polymerase RBP11-like dimerisation" evidence="5">
    <location>
        <begin position="21"/>
        <end position="92"/>
    </location>
</feature>
<dbReference type="EMBL" id="DRZM01000231">
    <property type="protein sequence ID" value="HHP05736.1"/>
    <property type="molecule type" value="Genomic_DNA"/>
</dbReference>
<dbReference type="PANTHER" id="PTHR13946:SF28">
    <property type="entry name" value="DNA-DIRECTED RNA POLYMERASES I AND III SUBUNIT RPAC2"/>
    <property type="match status" value="1"/>
</dbReference>
<evidence type="ECO:0000313" key="7">
    <source>
        <dbReference type="EMBL" id="HHP05736.1"/>
    </source>
</evidence>
<dbReference type="GO" id="GO:0005737">
    <property type="term" value="C:cytoplasm"/>
    <property type="evidence" value="ECO:0007669"/>
    <property type="project" value="UniProtKB-SubCell"/>
</dbReference>
<keyword evidence="4" id="KW-0808">Transferase</keyword>
<comment type="subcellular location">
    <subcellularLocation>
        <location evidence="4">Cytoplasm</location>
    </subcellularLocation>
</comment>
<comment type="subunit">
    <text evidence="4">Part of the RNA polymerase complex.</text>
</comment>
<organism evidence="6">
    <name type="scientific">Thermofilum pendens</name>
    <dbReference type="NCBI Taxonomy" id="2269"/>
    <lineage>
        <taxon>Archaea</taxon>
        <taxon>Thermoproteota</taxon>
        <taxon>Thermoprotei</taxon>
        <taxon>Thermofilales</taxon>
        <taxon>Thermofilaceae</taxon>
        <taxon>Thermofilum</taxon>
    </lineage>
</organism>
<comment type="function">
    <text evidence="4">DNA-dependent RNA polymerase (RNAP) catalyzes the transcription of DNA into RNA using the four ribonucleoside triphosphates as substrates.</text>
</comment>
<dbReference type="Gene3D" id="3.30.1360.10">
    <property type="entry name" value="RNA polymerase, RBP11-like subunit"/>
    <property type="match status" value="1"/>
</dbReference>